<keyword evidence="1" id="KW-0812">Transmembrane</keyword>
<organism evidence="2 3">
    <name type="scientific">Homarus gammarus nudivirus</name>
    <dbReference type="NCBI Taxonomy" id="2509616"/>
    <lineage>
        <taxon>Viruses</taxon>
        <taxon>Viruses incertae sedis</taxon>
        <taxon>Naldaviricetes</taxon>
        <taxon>Lefavirales</taxon>
        <taxon>Nudiviridae</taxon>
        <taxon>Gammanudivirus</taxon>
        <taxon>Gammanudivirus hogammari</taxon>
    </lineage>
</organism>
<reference evidence="2" key="1">
    <citation type="journal article" date="2019" name="Sci. Rep.">
        <title>The first clawed lobster virus Homarus gammarus nudivirus (HgNV n. sp.) expands the diversity of the Nudiviridae.</title>
        <authorList>
            <person name="Holt C.C."/>
            <person name="Stone M."/>
            <person name="Bass D."/>
            <person name="Bateman K.S."/>
            <person name="van Aerle R."/>
            <person name="Daniels C.L."/>
            <person name="van der Giezen M."/>
            <person name="Ross S.H."/>
            <person name="Hooper C."/>
            <person name="Stentiford G.D."/>
        </authorList>
    </citation>
    <scope>NUCLEOTIDE SEQUENCE</scope>
    <source>
        <strain evidence="2">52S104HLG2</strain>
    </source>
</reference>
<keyword evidence="3" id="KW-1185">Reference proteome</keyword>
<feature type="transmembrane region" description="Helical" evidence="1">
    <location>
        <begin position="12"/>
        <end position="30"/>
    </location>
</feature>
<evidence type="ECO:0000313" key="2">
    <source>
        <dbReference type="EMBL" id="QBB28614.1"/>
    </source>
</evidence>
<dbReference type="Pfam" id="PF04631">
    <property type="entry name" value="PIF2"/>
    <property type="match status" value="1"/>
</dbReference>
<gene>
    <name evidence="2" type="ORF">HgNV_009</name>
</gene>
<dbReference type="Proteomes" id="UP000682645">
    <property type="component" value="Segment"/>
</dbReference>
<sequence length="377" mass="42689">MDDLKPKLGKYYLLILSIIIIVILLLYFVLLKVDPAEYTKYLVKLNSTAMNRKLLALNNANTIYNLPNITLQTNNTDLDNLIDCKNTLKYLGPYVEDALKTYDNLCKSSCGGSGELLVVKTDRDYVYDNEFVKVGVYCTVDPKPCNLNTGYVAATINSNMCLSRYPRMFGGATAASIIACSDEKNPSTGSVLWDYANNEAVDPTTIVMTHEDETLPDGSYRFRCKYNETSNGNPFIPHPVDRLHPIKDKCNDSIYRADYSVHANVTDTGWTCECGDFSTTRVKHLNAGDPQSICTSCFREVRDGNMFKVPYICYNKDSPYLYAKHNQPCISYDRHGNSCDAVELKIDVIDREKLFINTKLPNLDENELSTKYEVYRH</sequence>
<accession>A0A411HB53</accession>
<evidence type="ECO:0000313" key="3">
    <source>
        <dbReference type="Proteomes" id="UP000682645"/>
    </source>
</evidence>
<name>A0A411HB53_9VIRU</name>
<keyword evidence="1" id="KW-1133">Transmembrane helix</keyword>
<evidence type="ECO:0000256" key="1">
    <source>
        <dbReference type="SAM" id="Phobius"/>
    </source>
</evidence>
<dbReference type="EMBL" id="MK439999">
    <property type="protein sequence ID" value="QBB28614.1"/>
    <property type="molecule type" value="Genomic_DNA"/>
</dbReference>
<keyword evidence="1" id="KW-0472">Membrane</keyword>
<dbReference type="InterPro" id="IPR006725">
    <property type="entry name" value="PIF2"/>
</dbReference>
<protein>
    <submittedName>
        <fullName evidence="2">Pif-2</fullName>
    </submittedName>
</protein>
<proteinExistence type="predicted"/>